<sequence>MEETVSTEISVESGGSSAYYDPSWRLMVKQYRQRLRWRQLLTLPHAILGLSYFCIFLFYLYIFYGLISQFGHYADPIRDLGLVMPISLVVFAAVHSLYVLGWRMALVFVVLSLVITWVSEEIGVASGYVPYGAYSYTDLSSPCISYVPVDVPFSWYMMLYPCFSIADMILNGHGHMSQQRSSPPKIVLLALLTSWLMVSWDLVADPLGATGASLWVYKNYPGLFYGVPFLNFVGWGCISFLVTVLYLIVEKFIGTKPLIGNGHRNPHLNVRKFLPLKVVFLPLLVYVGMMLLYVVTARPDELKILAFFVMGFPTVVAVFRLCHVRIQVRSLNADYHLVFEE</sequence>
<dbReference type="RefSeq" id="XP_004333886.1">
    <property type="nucleotide sequence ID" value="XM_004333838.1"/>
</dbReference>
<evidence type="ECO:0000313" key="3">
    <source>
        <dbReference type="Proteomes" id="UP000011083"/>
    </source>
</evidence>
<keyword evidence="1" id="KW-1133">Transmembrane helix</keyword>
<dbReference type="EMBL" id="KB008146">
    <property type="protein sequence ID" value="ELR11873.1"/>
    <property type="molecule type" value="Genomic_DNA"/>
</dbReference>
<protein>
    <submittedName>
        <fullName evidence="2">Membrane protein, putative</fullName>
    </submittedName>
</protein>
<gene>
    <name evidence="2" type="ORF">ACA1_273850</name>
</gene>
<keyword evidence="1" id="KW-0472">Membrane</keyword>
<dbReference type="PANTHER" id="PTHR39419">
    <property type="entry name" value="SLL0814 PROTEIN"/>
    <property type="match status" value="1"/>
</dbReference>
<keyword evidence="1" id="KW-0812">Transmembrane</keyword>
<dbReference type="AlphaFoldDB" id="L8GGJ5"/>
<feature type="transmembrane region" description="Helical" evidence="1">
    <location>
        <begin position="302"/>
        <end position="322"/>
    </location>
</feature>
<feature type="transmembrane region" description="Helical" evidence="1">
    <location>
        <begin position="153"/>
        <end position="174"/>
    </location>
</feature>
<feature type="transmembrane region" description="Helical" evidence="1">
    <location>
        <begin position="186"/>
        <end position="203"/>
    </location>
</feature>
<name>L8GGJ5_ACACF</name>
<accession>L8GGJ5</accession>
<evidence type="ECO:0000313" key="2">
    <source>
        <dbReference type="EMBL" id="ELR11873.1"/>
    </source>
</evidence>
<proteinExistence type="predicted"/>
<feature type="transmembrane region" description="Helical" evidence="1">
    <location>
        <begin position="40"/>
        <end position="62"/>
    </location>
</feature>
<feature type="transmembrane region" description="Helical" evidence="1">
    <location>
        <begin position="274"/>
        <end position="296"/>
    </location>
</feature>
<feature type="transmembrane region" description="Helical" evidence="1">
    <location>
        <begin position="82"/>
        <end position="100"/>
    </location>
</feature>
<evidence type="ECO:0000256" key="1">
    <source>
        <dbReference type="SAM" id="Phobius"/>
    </source>
</evidence>
<dbReference type="Proteomes" id="UP000011083">
    <property type="component" value="Unassembled WGS sequence"/>
</dbReference>
<dbReference type="KEGG" id="acan:ACA1_273850"/>
<feature type="transmembrane region" description="Helical" evidence="1">
    <location>
        <begin position="107"/>
        <end position="133"/>
    </location>
</feature>
<dbReference type="PANTHER" id="PTHR39419:SF1">
    <property type="entry name" value="SLL0814 PROTEIN"/>
    <property type="match status" value="1"/>
</dbReference>
<feature type="transmembrane region" description="Helical" evidence="1">
    <location>
        <begin position="223"/>
        <end position="249"/>
    </location>
</feature>
<dbReference type="VEuPathDB" id="AmoebaDB:ACA1_273850"/>
<dbReference type="GeneID" id="14912317"/>
<dbReference type="InterPro" id="IPR007354">
    <property type="entry name" value="CruF-like"/>
</dbReference>
<organism evidence="2 3">
    <name type="scientific">Acanthamoeba castellanii (strain ATCC 30010 / Neff)</name>
    <dbReference type="NCBI Taxonomy" id="1257118"/>
    <lineage>
        <taxon>Eukaryota</taxon>
        <taxon>Amoebozoa</taxon>
        <taxon>Discosea</taxon>
        <taxon>Longamoebia</taxon>
        <taxon>Centramoebida</taxon>
        <taxon>Acanthamoebidae</taxon>
        <taxon>Acanthamoeba</taxon>
    </lineage>
</organism>
<dbReference type="Pfam" id="PF04240">
    <property type="entry name" value="Caroten_synth"/>
    <property type="match status" value="1"/>
</dbReference>
<keyword evidence="3" id="KW-1185">Reference proteome</keyword>
<reference evidence="2" key="1">
    <citation type="journal article" date="2013" name="Genome Biol.">
        <title>Genome of Acanthamoeba castellanii highlights extensive lateral gene transfer and early evolution of tyrosine kinase signaling.</title>
        <authorList>
            <person name="Clarke M."/>
            <person name="Lohan A.J."/>
            <person name="Liu B."/>
            <person name="Lagkouvardos I."/>
            <person name="Roy S."/>
            <person name="Zafar N."/>
            <person name="Bertelli C."/>
            <person name="Schilde C."/>
            <person name="Kianianmomeni A."/>
            <person name="Burglin T.R."/>
            <person name="Frech C."/>
            <person name="Turcotte B."/>
            <person name="Kopec K.O."/>
            <person name="Synnott J.M."/>
            <person name="Choo C."/>
            <person name="Paponov I."/>
            <person name="Finkler A."/>
            <person name="Soon Heng Tan C."/>
            <person name="Hutchins A.P."/>
            <person name="Weinmeier T."/>
            <person name="Rattei T."/>
            <person name="Chu J.S."/>
            <person name="Gimenez G."/>
            <person name="Irimia M."/>
            <person name="Rigden D.J."/>
            <person name="Fitzpatrick D.A."/>
            <person name="Lorenzo-Morales J."/>
            <person name="Bateman A."/>
            <person name="Chiu C.H."/>
            <person name="Tang P."/>
            <person name="Hegemann P."/>
            <person name="Fromm H."/>
            <person name="Raoult D."/>
            <person name="Greub G."/>
            <person name="Miranda-Saavedra D."/>
            <person name="Chen N."/>
            <person name="Nash P."/>
            <person name="Ginger M.L."/>
            <person name="Horn M."/>
            <person name="Schaap P."/>
            <person name="Caler L."/>
            <person name="Loftus B."/>
        </authorList>
    </citation>
    <scope>NUCLEOTIDE SEQUENCE [LARGE SCALE GENOMIC DNA]</scope>
    <source>
        <strain evidence="2">Neff</strain>
    </source>
</reference>